<evidence type="ECO:0000313" key="2">
    <source>
        <dbReference type="EMBL" id="KAG8504357.1"/>
    </source>
</evidence>
<protein>
    <submittedName>
        <fullName evidence="2">Uncharacterized protein</fullName>
    </submittedName>
</protein>
<reference evidence="2" key="1">
    <citation type="journal article" date="2021" name="Evol. Appl.">
        <title>The genome of the Pyrenean desman and the effects of bottlenecks and inbreeding on the genomic landscape of an endangered species.</title>
        <authorList>
            <person name="Escoda L."/>
            <person name="Castresana J."/>
        </authorList>
    </citation>
    <scope>NUCLEOTIDE SEQUENCE</scope>
    <source>
        <strain evidence="2">IBE-C5619</strain>
    </source>
</reference>
<proteinExistence type="predicted"/>
<keyword evidence="3" id="KW-1185">Reference proteome</keyword>
<accession>A0A8J5ZQ84</accession>
<feature type="compositionally biased region" description="Basic and acidic residues" evidence="1">
    <location>
        <begin position="1"/>
        <end position="17"/>
    </location>
</feature>
<name>A0A8J5ZQ84_GALPY</name>
<organism evidence="2 3">
    <name type="scientific">Galemys pyrenaicus</name>
    <name type="common">Iberian desman</name>
    <name type="synonym">Pyrenean desman</name>
    <dbReference type="NCBI Taxonomy" id="202257"/>
    <lineage>
        <taxon>Eukaryota</taxon>
        <taxon>Metazoa</taxon>
        <taxon>Chordata</taxon>
        <taxon>Craniata</taxon>
        <taxon>Vertebrata</taxon>
        <taxon>Euteleostomi</taxon>
        <taxon>Mammalia</taxon>
        <taxon>Eutheria</taxon>
        <taxon>Laurasiatheria</taxon>
        <taxon>Eulipotyphla</taxon>
        <taxon>Talpidae</taxon>
        <taxon>Galemys</taxon>
    </lineage>
</organism>
<feature type="region of interest" description="Disordered" evidence="1">
    <location>
        <begin position="1"/>
        <end position="32"/>
    </location>
</feature>
<evidence type="ECO:0000313" key="3">
    <source>
        <dbReference type="Proteomes" id="UP000700334"/>
    </source>
</evidence>
<evidence type="ECO:0000256" key="1">
    <source>
        <dbReference type="SAM" id="MobiDB-lite"/>
    </source>
</evidence>
<sequence>MCGEKGDPAGEQEKCNESEASLSTHQHESAQLGENPVEYNRCECGETSEISFQNRYQRTLSTETCFGSKDCVKIFLADCPHLYLQSQNRSEEFIPVNVSGVGRRSPVSQPPVTTAEWTLGEALLAKFPPGNQTSIHILDVTLHINYECQKYRKLSPGSQASLDIREFSHATNPMNVK</sequence>
<gene>
    <name evidence="2" type="ORF">J0S82_015073</name>
</gene>
<dbReference type="Proteomes" id="UP000700334">
    <property type="component" value="Unassembled WGS sequence"/>
</dbReference>
<dbReference type="AlphaFoldDB" id="A0A8J5ZQ84"/>
<dbReference type="EMBL" id="JAGFMF010012294">
    <property type="protein sequence ID" value="KAG8504357.1"/>
    <property type="molecule type" value="Genomic_DNA"/>
</dbReference>
<feature type="non-terminal residue" evidence="2">
    <location>
        <position position="1"/>
    </location>
</feature>
<comment type="caution">
    <text evidence="2">The sequence shown here is derived from an EMBL/GenBank/DDBJ whole genome shotgun (WGS) entry which is preliminary data.</text>
</comment>